<accession>A0ABQ5I941</accession>
<evidence type="ECO:0000313" key="2">
    <source>
        <dbReference type="Proteomes" id="UP001151760"/>
    </source>
</evidence>
<reference evidence="1" key="2">
    <citation type="submission" date="2022-01" db="EMBL/GenBank/DDBJ databases">
        <authorList>
            <person name="Yamashiro T."/>
            <person name="Shiraishi A."/>
            <person name="Satake H."/>
            <person name="Nakayama K."/>
        </authorList>
    </citation>
    <scope>NUCLEOTIDE SEQUENCE</scope>
</reference>
<gene>
    <name evidence="1" type="ORF">Tco_1092139</name>
</gene>
<evidence type="ECO:0000313" key="1">
    <source>
        <dbReference type="EMBL" id="GJT96621.1"/>
    </source>
</evidence>
<dbReference type="EMBL" id="BQNB010020499">
    <property type="protein sequence ID" value="GJT96621.1"/>
    <property type="molecule type" value="Genomic_DNA"/>
</dbReference>
<reference evidence="1" key="1">
    <citation type="journal article" date="2022" name="Int. J. Mol. Sci.">
        <title>Draft Genome of Tanacetum Coccineum: Genomic Comparison of Closely Related Tanacetum-Family Plants.</title>
        <authorList>
            <person name="Yamashiro T."/>
            <person name="Shiraishi A."/>
            <person name="Nakayama K."/>
            <person name="Satake H."/>
        </authorList>
    </citation>
    <scope>NUCLEOTIDE SEQUENCE</scope>
</reference>
<comment type="caution">
    <text evidence="1">The sequence shown here is derived from an EMBL/GenBank/DDBJ whole genome shotgun (WGS) entry which is preliminary data.</text>
</comment>
<organism evidence="1 2">
    <name type="scientific">Tanacetum coccineum</name>
    <dbReference type="NCBI Taxonomy" id="301880"/>
    <lineage>
        <taxon>Eukaryota</taxon>
        <taxon>Viridiplantae</taxon>
        <taxon>Streptophyta</taxon>
        <taxon>Embryophyta</taxon>
        <taxon>Tracheophyta</taxon>
        <taxon>Spermatophyta</taxon>
        <taxon>Magnoliopsida</taxon>
        <taxon>eudicotyledons</taxon>
        <taxon>Gunneridae</taxon>
        <taxon>Pentapetalae</taxon>
        <taxon>asterids</taxon>
        <taxon>campanulids</taxon>
        <taxon>Asterales</taxon>
        <taxon>Asteraceae</taxon>
        <taxon>Asteroideae</taxon>
        <taxon>Anthemideae</taxon>
        <taxon>Anthemidinae</taxon>
        <taxon>Tanacetum</taxon>
    </lineage>
</organism>
<name>A0ABQ5I941_9ASTR</name>
<proteinExistence type="predicted"/>
<dbReference type="Proteomes" id="UP001151760">
    <property type="component" value="Unassembled WGS sequence"/>
</dbReference>
<sequence>MPRFSSFKWIMPRMEMNQGVVLGGGMAGGSNGRQRLYMKGYCEKTGKALTMRLDDKLETGLLNAFATTEKLCRTEETYGYLRTKLLTLATPIPQHPVDLVRDMLNYKPAPASVCKWIVRSKVDDNDKIQSS</sequence>
<keyword evidence="2" id="KW-1185">Reference proteome</keyword>
<protein>
    <submittedName>
        <fullName evidence="1">Uncharacterized protein</fullName>
    </submittedName>
</protein>